<dbReference type="PANTHER" id="PTHR43344">
    <property type="entry name" value="PHOSPHOSERINE PHOSPHATASE"/>
    <property type="match status" value="1"/>
</dbReference>
<sequence length="210" mass="24643">MKLVDKTIAVFDLDGTITSKDTYLEFIKYFNGQLNFYIGIIILSPFIVLFYLGLLNNVKLKELFFSFFFKKFNASEIVQKGVEFSTKILPSLCYKSALKVLKWHEDNNHDILILTASSDIWLEHWCKSKNYKLICTKFEKINDNFTGKIDGKNCFGEQKKVLLIQYFKNHNYTYSFGYGDSKSDKHYLDIVDESYLMSLNDKNVSTKWKK</sequence>
<dbReference type="EMBL" id="QFRI01000002">
    <property type="protein sequence ID" value="PWH82383.1"/>
    <property type="molecule type" value="Genomic_DNA"/>
</dbReference>
<evidence type="ECO:0000256" key="3">
    <source>
        <dbReference type="ARBA" id="ARBA00022842"/>
    </source>
</evidence>
<dbReference type="GO" id="GO:0046872">
    <property type="term" value="F:metal ion binding"/>
    <property type="evidence" value="ECO:0007669"/>
    <property type="project" value="UniProtKB-KW"/>
</dbReference>
<feature type="transmembrane region" description="Helical" evidence="4">
    <location>
        <begin position="34"/>
        <end position="54"/>
    </location>
</feature>
<dbReference type="NCBIfam" id="TIGR01488">
    <property type="entry name" value="HAD-SF-IB"/>
    <property type="match status" value="1"/>
</dbReference>
<keyword evidence="4" id="KW-1133">Transmembrane helix</keyword>
<evidence type="ECO:0008006" key="7">
    <source>
        <dbReference type="Google" id="ProtNLM"/>
    </source>
</evidence>
<keyword evidence="3" id="KW-0460">Magnesium</keyword>
<protein>
    <recommendedName>
        <fullName evidence="7">HAD-superfamily subfamily IB hydrolase, TIGR01490</fullName>
    </recommendedName>
</protein>
<evidence type="ECO:0000256" key="1">
    <source>
        <dbReference type="ARBA" id="ARBA00022723"/>
    </source>
</evidence>
<dbReference type="Gene3D" id="3.40.50.1000">
    <property type="entry name" value="HAD superfamily/HAD-like"/>
    <property type="match status" value="1"/>
</dbReference>
<dbReference type="GO" id="GO:0016787">
    <property type="term" value="F:hydrolase activity"/>
    <property type="evidence" value="ECO:0007669"/>
    <property type="project" value="UniProtKB-KW"/>
</dbReference>
<dbReference type="OrthoDB" id="9794212at2"/>
<keyword evidence="6" id="KW-1185">Reference proteome</keyword>
<dbReference type="Proteomes" id="UP000245375">
    <property type="component" value="Unassembled WGS sequence"/>
</dbReference>
<dbReference type="RefSeq" id="WP_109352750.1">
    <property type="nucleotide sequence ID" value="NZ_QFRI01000002.1"/>
</dbReference>
<reference evidence="6" key="3">
    <citation type="submission" date="2018-05" db="EMBL/GenBank/DDBJ databases">
        <authorList>
            <person name="Lu D."/>
        </authorList>
    </citation>
    <scope>NUCLEOTIDE SEQUENCE [LARGE SCALE GENOMIC DNA]</scope>
    <source>
        <strain evidence="6">ZY111</strain>
    </source>
</reference>
<keyword evidence="4" id="KW-0472">Membrane</keyword>
<dbReference type="AlphaFoldDB" id="A0A2U2X3M4"/>
<keyword evidence="4" id="KW-0812">Transmembrane</keyword>
<keyword evidence="2" id="KW-0378">Hydrolase</keyword>
<dbReference type="InterPro" id="IPR050582">
    <property type="entry name" value="HAD-like_SerB"/>
</dbReference>
<dbReference type="Pfam" id="PF12710">
    <property type="entry name" value="HAD"/>
    <property type="match status" value="1"/>
</dbReference>
<dbReference type="Gene3D" id="1.20.1440.100">
    <property type="entry name" value="SG protein - dephosphorylation function"/>
    <property type="match status" value="1"/>
</dbReference>
<name>A0A2U2X3M4_9FLAO</name>
<accession>A0A2U2X3M4</accession>
<dbReference type="InterPro" id="IPR023214">
    <property type="entry name" value="HAD_sf"/>
</dbReference>
<organism evidence="5 6">
    <name type="scientific">Algibacter marinivivus</name>
    <dbReference type="NCBI Taxonomy" id="2100723"/>
    <lineage>
        <taxon>Bacteria</taxon>
        <taxon>Pseudomonadati</taxon>
        <taxon>Bacteroidota</taxon>
        <taxon>Flavobacteriia</taxon>
        <taxon>Flavobacteriales</taxon>
        <taxon>Flavobacteriaceae</taxon>
        <taxon>Algibacter</taxon>
    </lineage>
</organism>
<dbReference type="InterPro" id="IPR036412">
    <property type="entry name" value="HAD-like_sf"/>
</dbReference>
<evidence type="ECO:0000256" key="4">
    <source>
        <dbReference type="SAM" id="Phobius"/>
    </source>
</evidence>
<reference evidence="6" key="2">
    <citation type="submission" date="2018-05" db="EMBL/GenBank/DDBJ databases">
        <title>Algibacter marinivivus sp. nov., isolated from sample around a algae.</title>
        <authorList>
            <person name="Lu D."/>
        </authorList>
    </citation>
    <scope>NUCLEOTIDE SEQUENCE [LARGE SCALE GENOMIC DNA]</scope>
    <source>
        <strain evidence="6">ZY111</strain>
    </source>
</reference>
<dbReference type="SUPFAM" id="SSF56784">
    <property type="entry name" value="HAD-like"/>
    <property type="match status" value="1"/>
</dbReference>
<reference evidence="5 6" key="1">
    <citation type="submission" date="2018-05" db="EMBL/GenBank/DDBJ databases">
        <title>Algibacter marinivivus sp. nov., isolated from sample around a algae.</title>
        <authorList>
            <person name="Zhong X."/>
        </authorList>
    </citation>
    <scope>NUCLEOTIDE SEQUENCE [LARGE SCALE GENOMIC DNA]</scope>
    <source>
        <strain evidence="5 6">ZY111</strain>
    </source>
</reference>
<gene>
    <name evidence="5" type="ORF">DIS18_09015</name>
</gene>
<evidence type="ECO:0000313" key="6">
    <source>
        <dbReference type="Proteomes" id="UP000245375"/>
    </source>
</evidence>
<proteinExistence type="predicted"/>
<comment type="caution">
    <text evidence="5">The sequence shown here is derived from an EMBL/GenBank/DDBJ whole genome shotgun (WGS) entry which is preliminary data.</text>
</comment>
<evidence type="ECO:0000256" key="2">
    <source>
        <dbReference type="ARBA" id="ARBA00022801"/>
    </source>
</evidence>
<dbReference type="PANTHER" id="PTHR43344:SF13">
    <property type="entry name" value="PHOSPHATASE RV3661-RELATED"/>
    <property type="match status" value="1"/>
</dbReference>
<keyword evidence="1" id="KW-0479">Metal-binding</keyword>
<evidence type="ECO:0000313" key="5">
    <source>
        <dbReference type="EMBL" id="PWH82383.1"/>
    </source>
</evidence>